<sequence>MAVEGISKASQVLAEGGDAGDAIEIAVREVEDFPYYKSVGYGGLPN</sequence>
<evidence type="ECO:0000313" key="2">
    <source>
        <dbReference type="Proteomes" id="UP001297422"/>
    </source>
</evidence>
<evidence type="ECO:0000313" key="1">
    <source>
        <dbReference type="EMBL" id="MCB5495888.1"/>
    </source>
</evidence>
<proteinExistence type="predicted"/>
<dbReference type="AlphaFoldDB" id="A0AAJ1ETA7"/>
<name>A0AAJ1ETA7_MEDGN</name>
<protein>
    <submittedName>
        <fullName evidence="1">N(4)-(Beta-N-acetylglucosaminyl)-L-asparaginase</fullName>
    </submittedName>
</protein>
<dbReference type="EMBL" id="JAJBNC010000150">
    <property type="protein sequence ID" value="MCB5495888.1"/>
    <property type="molecule type" value="Genomic_DNA"/>
</dbReference>
<gene>
    <name evidence="1" type="ORF">LIQ10_19585</name>
</gene>
<comment type="caution">
    <text evidence="1">The sequence shown here is derived from an EMBL/GenBank/DDBJ whole genome shotgun (WGS) entry which is preliminary data.</text>
</comment>
<accession>A0AAJ1ETA7</accession>
<dbReference type="SUPFAM" id="SSF56235">
    <property type="entry name" value="N-terminal nucleophile aminohydrolases (Ntn hydrolases)"/>
    <property type="match status" value="1"/>
</dbReference>
<reference evidence="1" key="1">
    <citation type="submission" date="2021-10" db="EMBL/GenBank/DDBJ databases">
        <title>Collection of gut derived symbiotic bacterial strains cultured from healthy donors.</title>
        <authorList>
            <person name="Lin H."/>
            <person name="Littmann E."/>
            <person name="Claire K."/>
            <person name="Pamer E."/>
        </authorList>
    </citation>
    <scope>NUCLEOTIDE SEQUENCE</scope>
    <source>
        <strain evidence="1">MSK.23.4</strain>
    </source>
</reference>
<organism evidence="1 2">
    <name type="scientific">Mediterraneibacter gnavus</name>
    <name type="common">Ruminococcus gnavus</name>
    <dbReference type="NCBI Taxonomy" id="33038"/>
    <lineage>
        <taxon>Bacteria</taxon>
        <taxon>Bacillati</taxon>
        <taxon>Bacillota</taxon>
        <taxon>Clostridia</taxon>
        <taxon>Lachnospirales</taxon>
        <taxon>Lachnospiraceae</taxon>
        <taxon>Mediterraneibacter</taxon>
    </lineage>
</organism>
<dbReference type="InterPro" id="IPR029055">
    <property type="entry name" value="Ntn_hydrolases_N"/>
</dbReference>
<dbReference type="Proteomes" id="UP001297422">
    <property type="component" value="Unassembled WGS sequence"/>
</dbReference>
<feature type="non-terminal residue" evidence="1">
    <location>
        <position position="46"/>
    </location>
</feature>